<dbReference type="AlphaFoldDB" id="A0A439DBC2"/>
<comment type="function">
    <text evidence="4">RNA-binding nucleolar protein required for pre-rRNA processing. Involved in production of 18S rRNA and assembly of small ribosomal subunit.</text>
</comment>
<dbReference type="EMBL" id="RYZI01000072">
    <property type="protein sequence ID" value="RWA11707.1"/>
    <property type="molecule type" value="Genomic_DNA"/>
</dbReference>
<dbReference type="GO" id="GO:0000472">
    <property type="term" value="P:endonucleolytic cleavage to generate mature 5'-end of SSU-rRNA from (SSU-rRNA, 5.8S rRNA, LSU-rRNA)"/>
    <property type="evidence" value="ECO:0007669"/>
    <property type="project" value="TreeGrafter"/>
</dbReference>
<organism evidence="8 9">
    <name type="scientific">Xylaria grammica</name>
    <dbReference type="NCBI Taxonomy" id="363999"/>
    <lineage>
        <taxon>Eukaryota</taxon>
        <taxon>Fungi</taxon>
        <taxon>Dikarya</taxon>
        <taxon>Ascomycota</taxon>
        <taxon>Pezizomycotina</taxon>
        <taxon>Sordariomycetes</taxon>
        <taxon>Xylariomycetidae</taxon>
        <taxon>Xylariales</taxon>
        <taxon>Xylariaceae</taxon>
        <taxon>Xylaria</taxon>
    </lineage>
</organism>
<dbReference type="GO" id="GO:0030686">
    <property type="term" value="C:90S preribosome"/>
    <property type="evidence" value="ECO:0007669"/>
    <property type="project" value="TreeGrafter"/>
</dbReference>
<dbReference type="Pfam" id="PF22493">
    <property type="entry name" value="PUF_NOP9"/>
    <property type="match status" value="1"/>
</dbReference>
<feature type="compositionally biased region" description="Basic residues" evidence="7">
    <location>
        <begin position="1"/>
        <end position="19"/>
    </location>
</feature>
<dbReference type="InterPro" id="IPR040000">
    <property type="entry name" value="NOP9"/>
</dbReference>
<dbReference type="InterPro" id="IPR016024">
    <property type="entry name" value="ARM-type_fold"/>
</dbReference>
<protein>
    <recommendedName>
        <fullName evidence="2">Nucleolar protein 9</fullName>
    </recommendedName>
    <alternativeName>
        <fullName evidence="5 6">Pumilio domain-containing protein NOP9</fullName>
    </alternativeName>
</protein>
<dbReference type="STRING" id="363999.A0A439DBC2"/>
<dbReference type="SUPFAM" id="SSF48371">
    <property type="entry name" value="ARM repeat"/>
    <property type="match status" value="1"/>
</dbReference>
<accession>A0A439DBC2</accession>
<evidence type="ECO:0000256" key="7">
    <source>
        <dbReference type="SAM" id="MobiDB-lite"/>
    </source>
</evidence>
<dbReference type="SMART" id="SM00025">
    <property type="entry name" value="Pumilio"/>
    <property type="match status" value="5"/>
</dbReference>
<dbReference type="GO" id="GO:0005730">
    <property type="term" value="C:nucleolus"/>
    <property type="evidence" value="ECO:0007669"/>
    <property type="project" value="UniProtKB-SubCell"/>
</dbReference>
<comment type="subcellular location">
    <subcellularLocation>
        <location evidence="1">Nucleus</location>
        <location evidence="1">Nucleolus</location>
    </subcellularLocation>
</comment>
<proteinExistence type="predicted"/>
<evidence type="ECO:0000256" key="1">
    <source>
        <dbReference type="ARBA" id="ARBA00004604"/>
    </source>
</evidence>
<dbReference type="PANTHER" id="PTHR13102">
    <property type="entry name" value="NUCLEOLAR PROTEIN 9"/>
    <property type="match status" value="1"/>
</dbReference>
<gene>
    <name evidence="8" type="ORF">EKO27_g3398</name>
</gene>
<dbReference type="InterPro" id="IPR001313">
    <property type="entry name" value="Pumilio_RNA-bd_rpt"/>
</dbReference>
<keyword evidence="9" id="KW-1185">Reference proteome</keyword>
<evidence type="ECO:0000256" key="2">
    <source>
        <dbReference type="ARBA" id="ARBA00016427"/>
    </source>
</evidence>
<dbReference type="GO" id="GO:0030688">
    <property type="term" value="C:preribosome, small subunit precursor"/>
    <property type="evidence" value="ECO:0007669"/>
    <property type="project" value="TreeGrafter"/>
</dbReference>
<feature type="region of interest" description="Disordered" evidence="7">
    <location>
        <begin position="1"/>
        <end position="68"/>
    </location>
</feature>
<evidence type="ECO:0000256" key="6">
    <source>
        <dbReference type="ARBA" id="ARBA00031929"/>
    </source>
</evidence>
<dbReference type="GO" id="GO:0000056">
    <property type="term" value="P:ribosomal small subunit export from nucleus"/>
    <property type="evidence" value="ECO:0007669"/>
    <property type="project" value="TreeGrafter"/>
</dbReference>
<comment type="caution">
    <text evidence="8">The sequence shown here is derived from an EMBL/GenBank/DDBJ whole genome shotgun (WGS) entry which is preliminary data.</text>
</comment>
<evidence type="ECO:0000256" key="5">
    <source>
        <dbReference type="ARBA" id="ARBA00030932"/>
    </source>
</evidence>
<dbReference type="PANTHER" id="PTHR13102:SF0">
    <property type="entry name" value="NUCLEOLAR PROTEIN 9"/>
    <property type="match status" value="1"/>
</dbReference>
<dbReference type="InterPro" id="IPR011989">
    <property type="entry name" value="ARM-like"/>
</dbReference>
<keyword evidence="3" id="KW-0677">Repeat</keyword>
<evidence type="ECO:0000313" key="8">
    <source>
        <dbReference type="EMBL" id="RWA11707.1"/>
    </source>
</evidence>
<evidence type="ECO:0000313" key="9">
    <source>
        <dbReference type="Proteomes" id="UP000286045"/>
    </source>
</evidence>
<feature type="region of interest" description="Disordered" evidence="7">
    <location>
        <begin position="669"/>
        <end position="714"/>
    </location>
</feature>
<dbReference type="GO" id="GO:0003723">
    <property type="term" value="F:RNA binding"/>
    <property type="evidence" value="ECO:0007669"/>
    <property type="project" value="InterPro"/>
</dbReference>
<reference evidence="8 9" key="1">
    <citation type="submission" date="2018-12" db="EMBL/GenBank/DDBJ databases">
        <title>Draft genome sequence of Xylaria grammica IHI A82.</title>
        <authorList>
            <person name="Buettner E."/>
            <person name="Kellner H."/>
        </authorList>
    </citation>
    <scope>NUCLEOTIDE SEQUENCE [LARGE SCALE GENOMIC DNA]</scope>
    <source>
        <strain evidence="8 9">IHI A82</strain>
    </source>
</reference>
<evidence type="ECO:0000256" key="3">
    <source>
        <dbReference type="ARBA" id="ARBA00022737"/>
    </source>
</evidence>
<dbReference type="GO" id="GO:0000480">
    <property type="term" value="P:endonucleolytic cleavage in 5'-ETS of tricistronic rRNA transcript (SSU-rRNA, 5.8S rRNA, LSU-rRNA)"/>
    <property type="evidence" value="ECO:0007669"/>
    <property type="project" value="TreeGrafter"/>
</dbReference>
<dbReference type="Gene3D" id="1.25.10.10">
    <property type="entry name" value="Leucine-rich Repeat Variant"/>
    <property type="match status" value="2"/>
</dbReference>
<sequence>MPKPRSKRQAIREERKKKRQQDEVAPDESIQAPKRRRRNEDEAAADNGTGDQAPTFEHGYEQSQTDGGLLPTEREFFGMLSDQEQEYFRSVDEQLDIDNFPSQEERQLFLASVFTEAQGKELKLACSQSCSRLMERLILMSNTRQKKKLFEQFAGHFLNLVQHRFASHCCETLFLQSAPIVTRELGGERDDMPAEDEDPDEKPLPSMEELFLLALDELEGRLGFLLTDRFASHTLRVLLLILSGRPLDQAQTKSLVHSKKKEKISAPWKFNSGTEVESQLRAVPNSFNLATRKIIGDSVSGMSPTELRVLATHPTGNPVLQLLLELDITLNAKSGDESSEMTLLWHLLPGAPASLKDATTPASDFVNSMLYDAIGSRLLETLIVHCPGKVFKALYKQILEPRMHSLLRNDIACYPAICVLNRLSKEDLTGVVKQTMPEFGKLVGLSRFNVIKTLIERCQARQAYDEVKALTRRLIEECGDDSKSLVPRLCLPPSSKSDGEKQHEPLAKNRSALVSHGSHLVTAMLAIPESPRKAIQASIAALSEEQVLELATSSAPTSHVIVDALSTPSQNKIFHKALVANLRSHVMELANSEYGNKVLSAIIAVPSRSEGISLPFHVKESIMTELGQHEQELRDSFIGRRIWRNWKGDLWRNRRVDWIAWAKEVDSAPEPNIPVRRPKPNGLQHDNPNSIKVDAKGWVGKESNNKRRGFRGTT</sequence>
<name>A0A439DBC2_9PEZI</name>
<evidence type="ECO:0000256" key="4">
    <source>
        <dbReference type="ARBA" id="ARBA00024893"/>
    </source>
</evidence>
<dbReference type="GO" id="GO:0000447">
    <property type="term" value="P:endonucleolytic cleavage in ITS1 to separate SSU-rRNA from 5.8S rRNA and LSU-rRNA from tricistronic rRNA transcript (SSU-rRNA, 5.8S rRNA, LSU-rRNA)"/>
    <property type="evidence" value="ECO:0007669"/>
    <property type="project" value="TreeGrafter"/>
</dbReference>
<dbReference type="Proteomes" id="UP000286045">
    <property type="component" value="Unassembled WGS sequence"/>
</dbReference>